<name>A0ABX7MWW1_9BACT</name>
<sequence>MRFSKWSPSLALGLTLFAVPRGARAQDDGAAVIIEAPVPDRGCPKRPDVVPFSSGSHLGLERSGWLVHQAVIPESKDTYFKGLEREREGAKLVAEEDVRKLGAPDPSIPLWVFGKNDTPACRATPTQWWAVRKGVTDAERKTFLMAEIQSDCDMLPPGRLSGTPVALRQKDEPTGCKLRRPTERELGKDGEGLPADVMEFVPARDCEAPGCMRLWERIGITWEDGGAVNDFTVTWMDRKGKKDPCEWATEDMSLLFYRPSGALSPASLKNGGTVFFGGFHDSAGLRFILSRDSGSLFVHDPAKPKAAPKAIRFTSPSEEEVLLTRRSLSPCKVKRPAASPWGE</sequence>
<dbReference type="Proteomes" id="UP000663090">
    <property type="component" value="Chromosome"/>
</dbReference>
<gene>
    <name evidence="2" type="ORF">JY572_19800</name>
</gene>
<reference evidence="2 3" key="1">
    <citation type="submission" date="2021-02" db="EMBL/GenBank/DDBJ databases">
        <title>De Novo genome assembly of isolated myxobacteria.</title>
        <authorList>
            <person name="Stevens D.C."/>
        </authorList>
    </citation>
    <scope>NUCLEOTIDE SEQUENCE [LARGE SCALE GENOMIC DNA]</scope>
    <source>
        <strain evidence="2 3">SCHIC003</strain>
    </source>
</reference>
<keyword evidence="3" id="KW-1185">Reference proteome</keyword>
<evidence type="ECO:0000313" key="2">
    <source>
        <dbReference type="EMBL" id="QSQ10693.1"/>
    </source>
</evidence>
<accession>A0ABX7MWW1</accession>
<keyword evidence="1" id="KW-0732">Signal</keyword>
<dbReference type="RefSeq" id="WP_206712462.1">
    <property type="nucleotide sequence ID" value="NZ_CP071091.1"/>
</dbReference>
<organism evidence="2 3">
    <name type="scientific">Myxococcus landrumensis</name>
    <dbReference type="NCBI Taxonomy" id="2813577"/>
    <lineage>
        <taxon>Bacteria</taxon>
        <taxon>Pseudomonadati</taxon>
        <taxon>Myxococcota</taxon>
        <taxon>Myxococcia</taxon>
        <taxon>Myxococcales</taxon>
        <taxon>Cystobacterineae</taxon>
        <taxon>Myxococcaceae</taxon>
        <taxon>Myxococcus</taxon>
    </lineage>
</organism>
<feature type="chain" id="PRO_5045698295" description="Lipoprotein" evidence="1">
    <location>
        <begin position="26"/>
        <end position="343"/>
    </location>
</feature>
<evidence type="ECO:0008006" key="4">
    <source>
        <dbReference type="Google" id="ProtNLM"/>
    </source>
</evidence>
<proteinExistence type="predicted"/>
<evidence type="ECO:0000313" key="3">
    <source>
        <dbReference type="Proteomes" id="UP000663090"/>
    </source>
</evidence>
<evidence type="ECO:0000256" key="1">
    <source>
        <dbReference type="SAM" id="SignalP"/>
    </source>
</evidence>
<dbReference type="EMBL" id="CP071091">
    <property type="protein sequence ID" value="QSQ10693.1"/>
    <property type="molecule type" value="Genomic_DNA"/>
</dbReference>
<protein>
    <recommendedName>
        <fullName evidence="4">Lipoprotein</fullName>
    </recommendedName>
</protein>
<feature type="signal peptide" evidence="1">
    <location>
        <begin position="1"/>
        <end position="25"/>
    </location>
</feature>